<dbReference type="PANTHER" id="PTHR42663:SF6">
    <property type="entry name" value="HYDROLASE C777.06C-RELATED"/>
    <property type="match status" value="1"/>
</dbReference>
<evidence type="ECO:0000313" key="2">
    <source>
        <dbReference type="EMBL" id="SMD31871.1"/>
    </source>
</evidence>
<dbReference type="EMBL" id="FWYF01000001">
    <property type="protein sequence ID" value="SMD31871.1"/>
    <property type="molecule type" value="Genomic_DNA"/>
</dbReference>
<organism evidence="2 3">
    <name type="scientific">Reichenbachiella faecimaris</name>
    <dbReference type="NCBI Taxonomy" id="692418"/>
    <lineage>
        <taxon>Bacteria</taxon>
        <taxon>Pseudomonadati</taxon>
        <taxon>Bacteroidota</taxon>
        <taxon>Cytophagia</taxon>
        <taxon>Cytophagales</taxon>
        <taxon>Reichenbachiellaceae</taxon>
        <taxon>Reichenbachiella</taxon>
    </lineage>
</organism>
<dbReference type="PANTHER" id="PTHR42663">
    <property type="entry name" value="HYDROLASE C777.06C-RELATED-RELATED"/>
    <property type="match status" value="1"/>
</dbReference>
<proteinExistence type="predicted"/>
<protein>
    <submittedName>
        <fullName evidence="2">Phosphoribosyl 1,2-cyclic phosphate phosphodiesterase</fullName>
    </submittedName>
</protein>
<dbReference type="OrthoDB" id="9781189at2"/>
<gene>
    <name evidence="2" type="ORF">SAMN04488029_0209</name>
</gene>
<dbReference type="AlphaFoldDB" id="A0A1W2G5K1"/>
<dbReference type="STRING" id="692418.SAMN04488029_0209"/>
<reference evidence="2 3" key="1">
    <citation type="submission" date="2017-04" db="EMBL/GenBank/DDBJ databases">
        <authorList>
            <person name="Afonso C.L."/>
            <person name="Miller P.J."/>
            <person name="Scott M.A."/>
            <person name="Spackman E."/>
            <person name="Goraichik I."/>
            <person name="Dimitrov K.M."/>
            <person name="Suarez D.L."/>
            <person name="Swayne D.E."/>
        </authorList>
    </citation>
    <scope>NUCLEOTIDE SEQUENCE [LARGE SCALE GENOMIC DNA]</scope>
    <source>
        <strain evidence="2 3">DSM 26133</strain>
    </source>
</reference>
<sequence>MKLTFLGTGTSQGIPVIACNCEVCRSVDFHDQRLRTSVLIEYEGTNLLIDTGPDFRQQMLVNRVKRLDAVLYTHEHKDHTAGLDDIRSYNFKQKMDMPLYGRPSVLDQLKRDYAYMFTESKYPGVASVTLHEIENKPFTINQVKVQPIEVMHYQLPVYGYRIGDMAYITDAKTVSNTEREKLKDLDVLVINALQKKSHISHLTLEEAIQFIADINPRRAYITHVGHYMGLHKDVQNELPENVYLAYDGLILHG</sequence>
<evidence type="ECO:0000313" key="3">
    <source>
        <dbReference type="Proteomes" id="UP000192472"/>
    </source>
</evidence>
<accession>A0A1W2G5K1</accession>
<dbReference type="SMART" id="SM00849">
    <property type="entry name" value="Lactamase_B"/>
    <property type="match status" value="1"/>
</dbReference>
<evidence type="ECO:0000259" key="1">
    <source>
        <dbReference type="SMART" id="SM00849"/>
    </source>
</evidence>
<dbReference type="RefSeq" id="WP_084370566.1">
    <property type="nucleotide sequence ID" value="NZ_FWYF01000001.1"/>
</dbReference>
<dbReference type="InterPro" id="IPR001279">
    <property type="entry name" value="Metallo-B-lactamas"/>
</dbReference>
<keyword evidence="3" id="KW-1185">Reference proteome</keyword>
<dbReference type="CDD" id="cd16279">
    <property type="entry name" value="metallo-hydrolase-like_MBL-fold"/>
    <property type="match status" value="1"/>
</dbReference>
<feature type="domain" description="Metallo-beta-lactamase" evidence="1">
    <location>
        <begin position="34"/>
        <end position="223"/>
    </location>
</feature>
<dbReference type="InterPro" id="IPR036866">
    <property type="entry name" value="RibonucZ/Hydroxyglut_hydro"/>
</dbReference>
<dbReference type="SUPFAM" id="SSF56281">
    <property type="entry name" value="Metallo-hydrolase/oxidoreductase"/>
    <property type="match status" value="1"/>
</dbReference>
<dbReference type="Gene3D" id="3.60.15.10">
    <property type="entry name" value="Ribonuclease Z/Hydroxyacylglutathione hydrolase-like"/>
    <property type="match status" value="1"/>
</dbReference>
<dbReference type="Pfam" id="PF12706">
    <property type="entry name" value="Lactamase_B_2"/>
    <property type="match status" value="1"/>
</dbReference>
<name>A0A1W2G5K1_REIFA</name>
<dbReference type="Proteomes" id="UP000192472">
    <property type="component" value="Unassembled WGS sequence"/>
</dbReference>